<comment type="caution">
    <text evidence="1">The sequence shown here is derived from an EMBL/GenBank/DDBJ whole genome shotgun (WGS) entry which is preliminary data.</text>
</comment>
<reference evidence="1 2" key="1">
    <citation type="submission" date="2019-08" db="EMBL/GenBank/DDBJ databases">
        <title>Calorimonas adulescens gen. nov., sp. nov., an anaerobic thermophilic bacterium from Sakhalin hot spring.</title>
        <authorList>
            <person name="Khomyakova M.A."/>
            <person name="Merkel A.Y."/>
            <person name="Novikov A."/>
            <person name="Bonch-Osmolovskaya E.A."/>
            <person name="Slobodkin A.I."/>
        </authorList>
    </citation>
    <scope>NUCLEOTIDE SEQUENCE [LARGE SCALE GENOMIC DNA]</scope>
    <source>
        <strain evidence="1 2">A05MB</strain>
    </source>
</reference>
<dbReference type="Pfam" id="PF11863">
    <property type="entry name" value="DUF3383"/>
    <property type="match status" value="1"/>
</dbReference>
<organism evidence="1 2">
    <name type="scientific">Calorimonas adulescens</name>
    <dbReference type="NCBI Taxonomy" id="2606906"/>
    <lineage>
        <taxon>Bacteria</taxon>
        <taxon>Bacillati</taxon>
        <taxon>Bacillota</taxon>
        <taxon>Clostridia</taxon>
        <taxon>Thermoanaerobacterales</taxon>
        <taxon>Thermoanaerobacteraceae</taxon>
        <taxon>Calorimonas</taxon>
    </lineage>
</organism>
<dbReference type="AlphaFoldDB" id="A0A5D8QGS4"/>
<keyword evidence="2" id="KW-1185">Reference proteome</keyword>
<dbReference type="EMBL" id="VTPS01000001">
    <property type="protein sequence ID" value="TZE83537.1"/>
    <property type="molecule type" value="Genomic_DNA"/>
</dbReference>
<evidence type="ECO:0000313" key="2">
    <source>
        <dbReference type="Proteomes" id="UP000322976"/>
    </source>
</evidence>
<name>A0A5D8QGS4_9THEO</name>
<proteinExistence type="predicted"/>
<gene>
    <name evidence="1" type="ORF">FWJ32_01255</name>
</gene>
<dbReference type="RefSeq" id="WP_149544155.1">
    <property type="nucleotide sequence ID" value="NZ_VTPS01000001.1"/>
</dbReference>
<evidence type="ECO:0000313" key="1">
    <source>
        <dbReference type="EMBL" id="TZE83537.1"/>
    </source>
</evidence>
<dbReference type="InterPro" id="IPR021808">
    <property type="entry name" value="DUF3383"/>
</dbReference>
<protein>
    <submittedName>
        <fullName evidence="1">DUF3383 domain-containing protein</fullName>
    </submittedName>
</protein>
<dbReference type="Proteomes" id="UP000322976">
    <property type="component" value="Unassembled WGS sequence"/>
</dbReference>
<accession>A0A5D8QGS4</accession>
<sequence>MSNLSDIVNVQIDVRTPVVDSASFDTMLIVGPGPANTSAPGYEPPPDVGVYTSLKEVTDAGWVASGESADPIGLAAVAAFSQSPQPAKIYIAVQKKVGETLEPVTTTLDRALNYPGWYAVAPAGIAETDFQAIATWVEANEKLFAYTTMATINPVDLTLYRSFGIYGKTSTGATSTPESNKYAHVAWLAKCLAYDAGSETWALKTLATISPSTLSGTEMNELKAQKINYYVTYAGRNVTQLGQTCAGEWIDVIRFRDWLKNDMQLRVFNLLVLNPKIPYTNAGISLVQNQMLASLKQGQANGGIAEDEFDEDGNVIVGYTVTVPNAANISDTDKASRILSRCKFTARLAGAIHVANIQGSLVY</sequence>